<dbReference type="SMART" id="SM00060">
    <property type="entry name" value="FN3"/>
    <property type="match status" value="2"/>
</dbReference>
<dbReference type="InterPro" id="IPR036116">
    <property type="entry name" value="FN3_sf"/>
</dbReference>
<dbReference type="GO" id="GO:0016020">
    <property type="term" value="C:membrane"/>
    <property type="evidence" value="ECO:0007669"/>
    <property type="project" value="UniProtKB-SubCell"/>
</dbReference>
<gene>
    <name evidence="1" type="ORF">PACLA_8A004081</name>
</gene>
<proteinExistence type="predicted"/>
<dbReference type="InterPro" id="IPR003961">
    <property type="entry name" value="FN3_dom"/>
</dbReference>
<evidence type="ECO:0000313" key="1">
    <source>
        <dbReference type="EMBL" id="CAB4000617.1"/>
    </source>
</evidence>
<dbReference type="EMBL" id="CACRXK020003880">
    <property type="protein sequence ID" value="CAB4000617.1"/>
    <property type="molecule type" value="Genomic_DNA"/>
</dbReference>
<dbReference type="InterPro" id="IPR013783">
    <property type="entry name" value="Ig-like_fold"/>
</dbReference>
<dbReference type="SUPFAM" id="SSF49265">
    <property type="entry name" value="Fibronectin type III"/>
    <property type="match status" value="1"/>
</dbReference>
<dbReference type="PANTHER" id="PTHR46957">
    <property type="entry name" value="CYTOKINE RECEPTOR"/>
    <property type="match status" value="1"/>
</dbReference>
<evidence type="ECO:0000313" key="2">
    <source>
        <dbReference type="Proteomes" id="UP001152795"/>
    </source>
</evidence>
<protein>
    <submittedName>
        <fullName evidence="1">Receptor-type tyrosine- phosphatase F-like, partial</fullName>
    </submittedName>
</protein>
<dbReference type="Proteomes" id="UP001152795">
    <property type="component" value="Unassembled WGS sequence"/>
</dbReference>
<reference evidence="1" key="1">
    <citation type="submission" date="2020-04" db="EMBL/GenBank/DDBJ databases">
        <authorList>
            <person name="Alioto T."/>
            <person name="Alioto T."/>
            <person name="Gomez Garrido J."/>
        </authorList>
    </citation>
    <scope>NUCLEOTIDE SEQUENCE</scope>
    <source>
        <strain evidence="1">A484AB</strain>
    </source>
</reference>
<keyword evidence="1" id="KW-0675">Receptor</keyword>
<keyword evidence="2" id="KW-1185">Reference proteome</keyword>
<dbReference type="AlphaFoldDB" id="A0A7D9E394"/>
<organism evidence="1 2">
    <name type="scientific">Paramuricea clavata</name>
    <name type="common">Red gorgonian</name>
    <name type="synonym">Violescent sea-whip</name>
    <dbReference type="NCBI Taxonomy" id="317549"/>
    <lineage>
        <taxon>Eukaryota</taxon>
        <taxon>Metazoa</taxon>
        <taxon>Cnidaria</taxon>
        <taxon>Anthozoa</taxon>
        <taxon>Octocorallia</taxon>
        <taxon>Malacalcyonacea</taxon>
        <taxon>Plexauridae</taxon>
        <taxon>Paramuricea</taxon>
    </lineage>
</organism>
<sequence>MVTNIKSRSVKISWVDPNNTGDGVLTGFRTKLKEKNSFIQNITKDKDNEYDLDNLTPYTTYKISVAVRNKHGFGEETITSFLTSEEAPEGPPLYVKVTAESLSSLSVTWEPPEKDKRNGIIVSYTVCISHEESELCFEKYTTKEKMLVIASLNALSKYYVRVLASTKVGRGPYGESKGKFTNGKQPKVSKNGTAYTLTFSLQIPSRNFT</sequence>
<dbReference type="InterPro" id="IPR050713">
    <property type="entry name" value="RTP_Phos/Ushers"/>
</dbReference>
<comment type="caution">
    <text evidence="1">The sequence shown here is derived from an EMBL/GenBank/DDBJ whole genome shotgun (WGS) entry which is preliminary data.</text>
</comment>
<dbReference type="Pfam" id="PF00041">
    <property type="entry name" value="fn3"/>
    <property type="match status" value="2"/>
</dbReference>
<dbReference type="OrthoDB" id="5955479at2759"/>
<accession>A0A7D9E394</accession>
<dbReference type="Gene3D" id="2.60.40.10">
    <property type="entry name" value="Immunoglobulins"/>
    <property type="match status" value="2"/>
</dbReference>
<name>A0A7D9E394_PARCT</name>
<dbReference type="PANTHER" id="PTHR46957:SF3">
    <property type="entry name" value="CYTOKINE RECEPTOR"/>
    <property type="match status" value="1"/>
</dbReference>
<dbReference type="CDD" id="cd00063">
    <property type="entry name" value="FN3"/>
    <property type="match status" value="2"/>
</dbReference>
<dbReference type="PROSITE" id="PS50853">
    <property type="entry name" value="FN3"/>
    <property type="match status" value="2"/>
</dbReference>